<proteinExistence type="predicted"/>
<sequence>MQLNDEYYQKYLKYKSKYMQLKEQKGGAQPYFGNNTTILYIMAFINPNSNIYNLFQNRVSHIVGSNINNPLHATLLTLHINNTHPIIRNYDVFKDRNFLDEVKNVYKQIFANLELESVSGNYDLFGASNNFFNIDKNPNSPNNIVNITKNKLSKFFVRRYKLPQMNEKAITTFRISYYKLVNKYLNMYDGTNNKIILFENSNLKKNAKLSKPLPVDIGAVVEYNGHELYAVDVHYFGTAIWEPHISLFSNVDFFNKNQQEYGNLQQKSLMKHQYPSEIKVFQEKLLTTNFGGKVNKIHLTKDINKLVFSYFDLSQSNKKIARSNIDISL</sequence>
<dbReference type="EMBL" id="KY684083">
    <property type="protein sequence ID" value="ARF08320.1"/>
    <property type="molecule type" value="Genomic_DNA"/>
</dbReference>
<evidence type="ECO:0000313" key="1">
    <source>
        <dbReference type="EMBL" id="ARF08320.1"/>
    </source>
</evidence>
<gene>
    <name evidence="1" type="ORF">Catovirus_1_370</name>
</gene>
<name>A0A1V0S9C6_9VIRU</name>
<accession>A0A1V0S9C6</accession>
<protein>
    <submittedName>
        <fullName evidence="1">Uncharacterized protein</fullName>
    </submittedName>
</protein>
<organism evidence="1">
    <name type="scientific">Catovirus CTV1</name>
    <dbReference type="NCBI Taxonomy" id="1977631"/>
    <lineage>
        <taxon>Viruses</taxon>
        <taxon>Varidnaviria</taxon>
        <taxon>Bamfordvirae</taxon>
        <taxon>Nucleocytoviricota</taxon>
        <taxon>Megaviricetes</taxon>
        <taxon>Imitervirales</taxon>
        <taxon>Mimiviridae</taxon>
        <taxon>Klosneuvirinae</taxon>
        <taxon>Catovirus</taxon>
    </lineage>
</organism>
<reference evidence="1" key="1">
    <citation type="journal article" date="2017" name="Science">
        <title>Giant viruses with an expanded complement of translation system components.</title>
        <authorList>
            <person name="Schulz F."/>
            <person name="Yutin N."/>
            <person name="Ivanova N.N."/>
            <person name="Ortega D.R."/>
            <person name="Lee T.K."/>
            <person name="Vierheilig J."/>
            <person name="Daims H."/>
            <person name="Horn M."/>
            <person name="Wagner M."/>
            <person name="Jensen G.J."/>
            <person name="Kyrpides N.C."/>
            <person name="Koonin E.V."/>
            <person name="Woyke T."/>
        </authorList>
    </citation>
    <scope>NUCLEOTIDE SEQUENCE</scope>
    <source>
        <strain evidence="1">CTV1</strain>
    </source>
</reference>